<dbReference type="SMART" id="SM00033">
    <property type="entry name" value="CH"/>
    <property type="match status" value="1"/>
</dbReference>
<evidence type="ECO:0000256" key="6">
    <source>
        <dbReference type="ARBA" id="ARBA00022618"/>
    </source>
</evidence>
<feature type="compositionally biased region" description="Basic and acidic residues" evidence="15">
    <location>
        <begin position="169"/>
        <end position="182"/>
    </location>
</feature>
<keyword evidence="8 13" id="KW-0965">Cell junction</keyword>
<proteinExistence type="inferred from homology"/>
<feature type="compositionally biased region" description="Low complexity" evidence="15">
    <location>
        <begin position="95"/>
        <end position="110"/>
    </location>
</feature>
<dbReference type="GO" id="GO:0005737">
    <property type="term" value="C:cytoplasm"/>
    <property type="evidence" value="ECO:0007669"/>
    <property type="project" value="UniProtKB-UniRule"/>
</dbReference>
<dbReference type="GO" id="GO:0005921">
    <property type="term" value="C:gap junction"/>
    <property type="evidence" value="ECO:0007669"/>
    <property type="project" value="UniProtKB-SubCell"/>
</dbReference>
<keyword evidence="10 13" id="KW-0206">Cytoskeleton</keyword>
<feature type="coiled-coil region" evidence="14">
    <location>
        <begin position="533"/>
        <end position="567"/>
    </location>
</feature>
<evidence type="ECO:0000256" key="8">
    <source>
        <dbReference type="ARBA" id="ARBA00022949"/>
    </source>
</evidence>
<dbReference type="CDD" id="cd21199">
    <property type="entry name" value="CH_CYTS"/>
    <property type="match status" value="1"/>
</dbReference>
<feature type="domain" description="Calponin-homology (CH)" evidence="16">
    <location>
        <begin position="1027"/>
        <end position="1132"/>
    </location>
</feature>
<keyword evidence="7 13" id="KW-0303">Gap junction</keyword>
<dbReference type="Pfam" id="PF00307">
    <property type="entry name" value="CH"/>
    <property type="match status" value="1"/>
</dbReference>
<evidence type="ECO:0000256" key="15">
    <source>
        <dbReference type="SAM" id="MobiDB-lite"/>
    </source>
</evidence>
<reference evidence="17" key="3">
    <citation type="submission" date="2025-09" db="UniProtKB">
        <authorList>
            <consortium name="Ensembl"/>
        </authorList>
    </citation>
    <scope>IDENTIFICATION</scope>
</reference>
<accession>A0A8C7R7Y5</accession>
<feature type="region of interest" description="Disordered" evidence="15">
    <location>
        <begin position="29"/>
        <end position="189"/>
    </location>
</feature>
<evidence type="ECO:0000256" key="12">
    <source>
        <dbReference type="ARBA" id="ARBA00025131"/>
    </source>
</evidence>
<evidence type="ECO:0000256" key="3">
    <source>
        <dbReference type="ARBA" id="ARBA00011235"/>
    </source>
</evidence>
<evidence type="ECO:0000256" key="13">
    <source>
        <dbReference type="RuleBase" id="RU367063"/>
    </source>
</evidence>
<dbReference type="PANTHER" id="PTHR23167">
    <property type="entry name" value="CALPONIN HOMOLOGY DOMAIN-CONTAINING PROTEIN DDB_G0272472-RELATED"/>
    <property type="match status" value="1"/>
</dbReference>
<comment type="function">
    <text evidence="12 13">Involved in cytokinesis and spindle organization. May play a role in actin cytoskeleton organization and microtubule stabilization and hence required for proper cell adhesion and migration.</text>
</comment>
<reference evidence="17" key="2">
    <citation type="submission" date="2025-08" db="UniProtKB">
        <authorList>
            <consortium name="Ensembl"/>
        </authorList>
    </citation>
    <scope>IDENTIFICATION</scope>
</reference>
<evidence type="ECO:0000313" key="17">
    <source>
        <dbReference type="Ensembl" id="ENSOMYP00000046657.2"/>
    </source>
</evidence>
<feature type="compositionally biased region" description="Polar residues" evidence="15">
    <location>
        <begin position="54"/>
        <end position="69"/>
    </location>
</feature>
<dbReference type="InterPro" id="IPR050540">
    <property type="entry name" value="F-actin_Monoox_Mical"/>
</dbReference>
<evidence type="ECO:0000256" key="7">
    <source>
        <dbReference type="ARBA" id="ARBA00022868"/>
    </source>
</evidence>
<evidence type="ECO:0000256" key="14">
    <source>
        <dbReference type="SAM" id="Coils"/>
    </source>
</evidence>
<feature type="compositionally biased region" description="Polar residues" evidence="15">
    <location>
        <begin position="111"/>
        <end position="128"/>
    </location>
</feature>
<evidence type="ECO:0000256" key="9">
    <source>
        <dbReference type="ARBA" id="ARBA00023054"/>
    </source>
</evidence>
<keyword evidence="9 14" id="KW-0175">Coiled coil</keyword>
<dbReference type="Ensembl" id="ENSOMYT00000050745.2">
    <property type="protein sequence ID" value="ENSOMYP00000046657.2"/>
    <property type="gene ID" value="ENSOMYG00000020238.2"/>
</dbReference>
<reference evidence="17" key="1">
    <citation type="submission" date="2020-07" db="EMBL/GenBank/DDBJ databases">
        <title>A long reads based de novo assembly of the rainbow trout Arlee double haploid line genome.</title>
        <authorList>
            <person name="Gao G."/>
            <person name="Palti Y."/>
        </authorList>
    </citation>
    <scope>NUCLEOTIDE SEQUENCE [LARGE SCALE GENOMIC DNA]</scope>
</reference>
<sequence>MKLIIFIGPICGVLTIIFLFGQAKSSDDLSSATTVGSGASAGSSTIPKAKKTGSAHSSTYSTTGTSNPEGKTKTSSAHSSTSSTTGTSNPEGKTKTSSAHSSTSSTTGTSNPEGKTKISSGKRGTSSVVKEPGSSREGLRERSRTGTASRKLSGPSDTLAPPKRVRSRAMTESESRMSKSRSDGQLSNKTLLESRVKDLLGLAKSKDVEILHLRTELRAIRVQLGLPEEDGGKATPLIYTDVESTLLLLQDQNQGIRVELNMLKSENRMLKDRLNAMGFSLEQRLDCSLKAPRGSCLSPELPPASGGRDGGFQRAPFQHGVSPHSSACGSNEDLLDPRRAISPEAADSECSEAYQPITSSDDALDAPSGSASACCSSSESEGGPPSNCERSCSGSSGNTSEVSVACLTERIHQMEENQHCTSEELQATLQELADLQQITQELSTENERLGEERVILVDSLCQQGDRLELYGQQMDYFRGLLDEHRLAYAPVDEEDTKSSRYLELERRYVDLTDGTHFEREQLLGVQQHLSGALKMAEQDNAEAQGLISALKERVHMAERQAEMERRDRAVAATELEVLREAAVGEQVELARCRAQLEQERQRVSDLYSIHNAGDKMDIRHQLESERRDKERAEAESAQLHEELDHTRDEAARLEDGISKLEENFRAFRDEVQKQLAEQKRALAHQCSELEERDTEVSDIKETIFELEDEVEQHRAVKLHDNLVITDLESSVKKLQDQKHDMEREIKMLHRKLREESMEWRQFQADLQTAVVIANDIKSEAQEEIGDLRRRLLDTQEKNEKMSKELEEIKKQDEERGRVYNYMNAVERDLAALRQGMGLSRRSSTSSEPSPTVKTLIKSFDNASTAGLVPTSPTAAVPAVTTTIARTPLSPSPLKTPPAAAISPIQRHTASTPKPPSSMVDKRSSYTDLTINVIVVQITLWLTTSSVITVTHVPVSDLSPVLSPVSRRCSEELKRDMSASENTASASLITSSLSAASSPTASVTPSARGRLREERKYALSALAREYGGSKRNALLKWCQKKTEGYLNIDITNFSSSWNDGLAFCAVLHTYLPAHIPYLELSSQDKKRNFTLAFQAAESVGIKSSLDIGEMVHTERPDWQSVMTYVTAIYKYFET</sequence>
<dbReference type="InterPro" id="IPR001715">
    <property type="entry name" value="CH_dom"/>
</dbReference>
<dbReference type="GeneTree" id="ENSGT00940000153592"/>
<evidence type="ECO:0000259" key="16">
    <source>
        <dbReference type="PROSITE" id="PS50021"/>
    </source>
</evidence>
<keyword evidence="6 13" id="KW-0132">Cell division</keyword>
<evidence type="ECO:0000256" key="5">
    <source>
        <dbReference type="ARBA" id="ARBA00022490"/>
    </source>
</evidence>
<feature type="compositionally biased region" description="Basic and acidic residues" evidence="15">
    <location>
        <begin position="133"/>
        <end position="144"/>
    </location>
</feature>
<evidence type="ECO:0000256" key="10">
    <source>
        <dbReference type="ARBA" id="ARBA00023212"/>
    </source>
</evidence>
<feature type="region of interest" description="Disordered" evidence="15">
    <location>
        <begin position="298"/>
        <end position="335"/>
    </location>
</feature>
<dbReference type="GO" id="GO:0051301">
    <property type="term" value="P:cell division"/>
    <property type="evidence" value="ECO:0007669"/>
    <property type="project" value="UniProtKB-UniRule"/>
</dbReference>
<dbReference type="SUPFAM" id="SSF47576">
    <property type="entry name" value="Calponin-homology domain, CH-domain"/>
    <property type="match status" value="1"/>
</dbReference>
<comment type="subunit">
    <text evidence="3 13">May interact with both microtubules and actin cytoskeleton.</text>
</comment>
<dbReference type="InterPro" id="IPR036872">
    <property type="entry name" value="CH_dom_sf"/>
</dbReference>
<name>A0A8C7R7Y5_ONCMY</name>
<feature type="region of interest" description="Disordered" evidence="15">
    <location>
        <begin position="624"/>
        <end position="645"/>
    </location>
</feature>
<feature type="compositionally biased region" description="Low complexity" evidence="15">
    <location>
        <begin position="30"/>
        <end position="45"/>
    </location>
</feature>
<dbReference type="FunFam" id="1.10.418.10:FF:000020">
    <property type="entry name" value="Cytospin-A isoform 1"/>
    <property type="match status" value="1"/>
</dbReference>
<feature type="region of interest" description="Disordered" evidence="15">
    <location>
        <begin position="359"/>
        <end position="397"/>
    </location>
</feature>
<feature type="compositionally biased region" description="Low complexity" evidence="15">
    <location>
        <begin position="73"/>
        <end position="88"/>
    </location>
</feature>
<feature type="compositionally biased region" description="Low complexity" evidence="15">
    <location>
        <begin position="366"/>
        <end position="389"/>
    </location>
</feature>
<keyword evidence="5 13" id="KW-0963">Cytoplasm</keyword>
<dbReference type="Proteomes" id="UP000694395">
    <property type="component" value="Chromosome 5"/>
</dbReference>
<comment type="subcellular location">
    <subcellularLocation>
        <location evidence="1 13">Cytoplasm</location>
        <location evidence="1 13">Cytoskeleton</location>
        <location evidence="1 13">Spindle</location>
    </subcellularLocation>
    <subcellularLocation>
        <location evidence="13">Cytoplasm</location>
        <location evidence="13">Cytoskeleton</location>
    </subcellularLocation>
    <subcellularLocation>
        <location evidence="13">Cell junction</location>
        <location evidence="13">Gap junction</location>
    </subcellularLocation>
</comment>
<evidence type="ECO:0000256" key="2">
    <source>
        <dbReference type="ARBA" id="ARBA00009452"/>
    </source>
</evidence>
<organism evidence="17 18">
    <name type="scientific">Oncorhynchus mykiss</name>
    <name type="common">Rainbow trout</name>
    <name type="synonym">Salmo gairdneri</name>
    <dbReference type="NCBI Taxonomy" id="8022"/>
    <lineage>
        <taxon>Eukaryota</taxon>
        <taxon>Metazoa</taxon>
        <taxon>Chordata</taxon>
        <taxon>Craniata</taxon>
        <taxon>Vertebrata</taxon>
        <taxon>Euteleostomi</taxon>
        <taxon>Actinopterygii</taxon>
        <taxon>Neopterygii</taxon>
        <taxon>Teleostei</taxon>
        <taxon>Protacanthopterygii</taxon>
        <taxon>Salmoniformes</taxon>
        <taxon>Salmonidae</taxon>
        <taxon>Salmoninae</taxon>
        <taxon>Oncorhynchus</taxon>
    </lineage>
</organism>
<evidence type="ECO:0000256" key="4">
    <source>
        <dbReference type="ARBA" id="ARBA00015657"/>
    </source>
</evidence>
<evidence type="ECO:0000256" key="11">
    <source>
        <dbReference type="ARBA" id="ARBA00023306"/>
    </source>
</evidence>
<comment type="similarity">
    <text evidence="2 13">Belongs to the cytospin-A family.</text>
</comment>
<evidence type="ECO:0000313" key="18">
    <source>
        <dbReference type="Proteomes" id="UP000694395"/>
    </source>
</evidence>
<dbReference type="Gene3D" id="1.10.418.10">
    <property type="entry name" value="Calponin-like domain"/>
    <property type="match status" value="1"/>
</dbReference>
<dbReference type="PROSITE" id="PS50021">
    <property type="entry name" value="CH"/>
    <property type="match status" value="1"/>
</dbReference>
<evidence type="ECO:0000256" key="1">
    <source>
        <dbReference type="ARBA" id="ARBA00004186"/>
    </source>
</evidence>
<keyword evidence="18" id="KW-1185">Reference proteome</keyword>
<protein>
    <recommendedName>
        <fullName evidence="4 13">Cytospin-A</fullName>
    </recommendedName>
</protein>
<keyword evidence="11 13" id="KW-0131">Cell cycle</keyword>
<dbReference type="AlphaFoldDB" id="A0A8C7R7Y5"/>
<feature type="coiled-coil region" evidence="14">
    <location>
        <begin position="425"/>
        <end position="452"/>
    </location>
</feature>
<dbReference type="PANTHER" id="PTHR23167:SF18">
    <property type="entry name" value="CYTOSPIN-A"/>
    <property type="match status" value="1"/>
</dbReference>
<dbReference type="GO" id="GO:0005819">
    <property type="term" value="C:spindle"/>
    <property type="evidence" value="ECO:0007669"/>
    <property type="project" value="UniProtKB-SubCell"/>
</dbReference>